<organism evidence="1 2">
    <name type="scientific">Roseateles subflavus</name>
    <dbReference type="NCBI Taxonomy" id="3053353"/>
    <lineage>
        <taxon>Bacteria</taxon>
        <taxon>Pseudomonadati</taxon>
        <taxon>Pseudomonadota</taxon>
        <taxon>Betaproteobacteria</taxon>
        <taxon>Burkholderiales</taxon>
        <taxon>Sphaerotilaceae</taxon>
        <taxon>Roseateles</taxon>
    </lineage>
</organism>
<reference evidence="1 2" key="1">
    <citation type="submission" date="2023-06" db="EMBL/GenBank/DDBJ databases">
        <title>Pelomonas sp. APW6 16S ribosomal RNA gene genome sequencing and assembly.</title>
        <authorList>
            <person name="Woo H."/>
        </authorList>
    </citation>
    <scope>NUCLEOTIDE SEQUENCE [LARGE SCALE GENOMIC DNA]</scope>
    <source>
        <strain evidence="1 2">APW6</strain>
    </source>
</reference>
<evidence type="ECO:0000313" key="1">
    <source>
        <dbReference type="EMBL" id="MDL5034411.1"/>
    </source>
</evidence>
<sequence length="170" mass="19249">MRVLCLDFDGVLHPVSAVKDWARDGRTLRELRYAPDKQLFRWLDRLSQMLDQHPEVAILVHSGWRTMSRDFELREYLGPLADRFIGSTSKSMQRFAGIADVLSRIGTTDYVILDDATHEFPEGLPELIATDPELGLSEPGIQTRLQAWLDNPKDELATHDELVASSSPTC</sequence>
<dbReference type="Pfam" id="PF18143">
    <property type="entry name" value="HAD_SAK_2"/>
    <property type="match status" value="1"/>
</dbReference>
<keyword evidence="2" id="KW-1185">Reference proteome</keyword>
<dbReference type="Proteomes" id="UP001238603">
    <property type="component" value="Unassembled WGS sequence"/>
</dbReference>
<proteinExistence type="predicted"/>
<evidence type="ECO:0000313" key="2">
    <source>
        <dbReference type="Proteomes" id="UP001238603"/>
    </source>
</evidence>
<accession>A0ABT7LNG4</accession>
<gene>
    <name evidence="1" type="ORF">QRD43_21085</name>
</gene>
<comment type="caution">
    <text evidence="1">The sequence shown here is derived from an EMBL/GenBank/DDBJ whole genome shotgun (WGS) entry which is preliminary data.</text>
</comment>
<name>A0ABT7LNG4_9BURK</name>
<dbReference type="EMBL" id="JASVDS010000008">
    <property type="protein sequence ID" value="MDL5034411.1"/>
    <property type="molecule type" value="Genomic_DNA"/>
</dbReference>
<protein>
    <submittedName>
        <fullName evidence="1">HAD domain-containing protein</fullName>
    </submittedName>
</protein>